<feature type="domain" description="CCHC-type" evidence="8">
    <location>
        <begin position="1421"/>
        <end position="1435"/>
    </location>
</feature>
<keyword evidence="4" id="KW-0479">Metal-binding</keyword>
<keyword evidence="10" id="KW-1185">Reference proteome</keyword>
<dbReference type="InterPro" id="IPR001878">
    <property type="entry name" value="Znf_CCHC"/>
</dbReference>
<accession>A0A3P6SSW2</accession>
<dbReference type="GO" id="GO:1990817">
    <property type="term" value="F:poly(A) RNA polymerase activity"/>
    <property type="evidence" value="ECO:0007669"/>
    <property type="project" value="UniProtKB-ARBA"/>
</dbReference>
<evidence type="ECO:0000256" key="5">
    <source>
        <dbReference type="ARBA" id="ARBA00022842"/>
    </source>
</evidence>
<dbReference type="Pfam" id="PF22600">
    <property type="entry name" value="MTPAP-like_central"/>
    <property type="match status" value="1"/>
</dbReference>
<feature type="compositionally biased region" description="Polar residues" evidence="7">
    <location>
        <begin position="872"/>
        <end position="886"/>
    </location>
</feature>
<dbReference type="SUPFAM" id="SSF81301">
    <property type="entry name" value="Nucleotidyltransferase"/>
    <property type="match status" value="2"/>
</dbReference>
<dbReference type="Pfam" id="PF19088">
    <property type="entry name" value="TUTase"/>
    <property type="match status" value="1"/>
</dbReference>
<dbReference type="OMA" id="CCGPLED"/>
<keyword evidence="6" id="KW-0863">Zinc-finger</keyword>
<dbReference type="InterPro" id="IPR002058">
    <property type="entry name" value="PAP_assoc"/>
</dbReference>
<evidence type="ECO:0000256" key="1">
    <source>
        <dbReference type="ARBA" id="ARBA00001936"/>
    </source>
</evidence>
<evidence type="ECO:0000256" key="4">
    <source>
        <dbReference type="ARBA" id="ARBA00022723"/>
    </source>
</evidence>
<feature type="region of interest" description="Disordered" evidence="7">
    <location>
        <begin position="853"/>
        <end position="886"/>
    </location>
</feature>
<keyword evidence="3" id="KW-0808">Transferase</keyword>
<dbReference type="InterPro" id="IPR045100">
    <property type="entry name" value="TUT4/7_NTP_transf"/>
</dbReference>
<dbReference type="PROSITE" id="PS50158">
    <property type="entry name" value="ZF_CCHC"/>
    <property type="match status" value="2"/>
</dbReference>
<gene>
    <name evidence="9" type="ORF">NLS_LOCUS2006</name>
</gene>
<dbReference type="PANTHER" id="PTHR12271:SF66">
    <property type="entry name" value="TERMINAL URIDYLYLTRANSFERASE TAILOR"/>
    <property type="match status" value="1"/>
</dbReference>
<dbReference type="GO" id="GO:0050265">
    <property type="term" value="F:RNA uridylyltransferase activity"/>
    <property type="evidence" value="ECO:0007669"/>
    <property type="project" value="TreeGrafter"/>
</dbReference>
<dbReference type="EMBL" id="UYRX01000084">
    <property type="protein sequence ID" value="VDK73153.1"/>
    <property type="molecule type" value="Genomic_DNA"/>
</dbReference>
<dbReference type="SUPFAM" id="SSF57756">
    <property type="entry name" value="Retrovirus zinc finger-like domains"/>
    <property type="match status" value="1"/>
</dbReference>
<evidence type="ECO:0000256" key="2">
    <source>
        <dbReference type="ARBA" id="ARBA00001946"/>
    </source>
</evidence>
<evidence type="ECO:0000313" key="9">
    <source>
        <dbReference type="EMBL" id="VDK73153.1"/>
    </source>
</evidence>
<protein>
    <recommendedName>
        <fullName evidence="8">CCHC-type domain-containing protein</fullName>
    </recommendedName>
</protein>
<dbReference type="Gene3D" id="3.30.460.10">
    <property type="entry name" value="Beta Polymerase, domain 2"/>
    <property type="match status" value="2"/>
</dbReference>
<proteinExistence type="predicted"/>
<dbReference type="SMART" id="SM00343">
    <property type="entry name" value="ZnF_C2HC"/>
    <property type="match status" value="2"/>
</dbReference>
<feature type="region of interest" description="Disordered" evidence="7">
    <location>
        <begin position="98"/>
        <end position="121"/>
    </location>
</feature>
<comment type="cofactor">
    <cofactor evidence="1">
        <name>Mn(2+)</name>
        <dbReference type="ChEBI" id="CHEBI:29035"/>
    </cofactor>
</comment>
<keyword evidence="6" id="KW-0862">Zinc</keyword>
<evidence type="ECO:0000256" key="3">
    <source>
        <dbReference type="ARBA" id="ARBA00022679"/>
    </source>
</evidence>
<dbReference type="OrthoDB" id="407432at2759"/>
<dbReference type="GO" id="GO:0008270">
    <property type="term" value="F:zinc ion binding"/>
    <property type="evidence" value="ECO:0007669"/>
    <property type="project" value="UniProtKB-KW"/>
</dbReference>
<reference evidence="9 10" key="1">
    <citation type="submission" date="2018-08" db="EMBL/GenBank/DDBJ databases">
        <authorList>
            <person name="Laetsch R D."/>
            <person name="Stevens L."/>
            <person name="Kumar S."/>
            <person name="Blaxter L. M."/>
        </authorList>
    </citation>
    <scope>NUCLEOTIDE SEQUENCE [LARGE SCALE GENOMIC DNA]</scope>
</reference>
<dbReference type="PANTHER" id="PTHR12271">
    <property type="entry name" value="POLY A POLYMERASE CID PAP -RELATED"/>
    <property type="match status" value="1"/>
</dbReference>
<feature type="domain" description="CCHC-type" evidence="8">
    <location>
        <begin position="1040"/>
        <end position="1056"/>
    </location>
</feature>
<dbReference type="InterPro" id="IPR036875">
    <property type="entry name" value="Znf_CCHC_sf"/>
</dbReference>
<keyword evidence="5" id="KW-0460">Magnesium</keyword>
<dbReference type="GO" id="GO:0031123">
    <property type="term" value="P:RNA 3'-end processing"/>
    <property type="evidence" value="ECO:0007669"/>
    <property type="project" value="TreeGrafter"/>
</dbReference>
<dbReference type="STRING" id="42156.A0A3P6SSW2"/>
<dbReference type="SUPFAM" id="SSF81631">
    <property type="entry name" value="PAP/OAS1 substrate-binding domain"/>
    <property type="match status" value="2"/>
</dbReference>
<evidence type="ECO:0000313" key="10">
    <source>
        <dbReference type="Proteomes" id="UP000277928"/>
    </source>
</evidence>
<dbReference type="Pfam" id="PF03828">
    <property type="entry name" value="PAP_assoc"/>
    <property type="match status" value="1"/>
</dbReference>
<dbReference type="InterPro" id="IPR043519">
    <property type="entry name" value="NT_sf"/>
</dbReference>
<organism evidence="9 10">
    <name type="scientific">Litomosoides sigmodontis</name>
    <name type="common">Filarial nematode worm</name>
    <dbReference type="NCBI Taxonomy" id="42156"/>
    <lineage>
        <taxon>Eukaryota</taxon>
        <taxon>Metazoa</taxon>
        <taxon>Ecdysozoa</taxon>
        <taxon>Nematoda</taxon>
        <taxon>Chromadorea</taxon>
        <taxon>Rhabditida</taxon>
        <taxon>Spirurina</taxon>
        <taxon>Spiruromorpha</taxon>
        <taxon>Filarioidea</taxon>
        <taxon>Onchocercidae</taxon>
        <taxon>Litomosoides</taxon>
    </lineage>
</organism>
<name>A0A3P6SSW2_LITSI</name>
<dbReference type="Gene3D" id="1.10.1410.10">
    <property type="match status" value="2"/>
</dbReference>
<dbReference type="InterPro" id="IPR054708">
    <property type="entry name" value="MTPAP-like_central"/>
</dbReference>
<dbReference type="CDD" id="cd05402">
    <property type="entry name" value="NT_PAP_TUTase"/>
    <property type="match status" value="1"/>
</dbReference>
<dbReference type="GO" id="GO:0003676">
    <property type="term" value="F:nucleic acid binding"/>
    <property type="evidence" value="ECO:0007669"/>
    <property type="project" value="InterPro"/>
</dbReference>
<dbReference type="GO" id="GO:0019899">
    <property type="term" value="F:enzyme binding"/>
    <property type="evidence" value="ECO:0007669"/>
    <property type="project" value="UniProtKB-ARBA"/>
</dbReference>
<evidence type="ECO:0000256" key="6">
    <source>
        <dbReference type="PROSITE-ProRule" id="PRU00047"/>
    </source>
</evidence>
<feature type="compositionally biased region" description="Polar residues" evidence="7">
    <location>
        <begin position="109"/>
        <end position="121"/>
    </location>
</feature>
<evidence type="ECO:0000256" key="7">
    <source>
        <dbReference type="SAM" id="MobiDB-lite"/>
    </source>
</evidence>
<dbReference type="Proteomes" id="UP000277928">
    <property type="component" value="Unassembled WGS sequence"/>
</dbReference>
<sequence length="1444" mass="164874">MRMVSGMRRNRMRRFVASNTRPVTRARNGNKNTCKDLCMPPYGGAYFILTKGGLISFENVIADRKRGQREEISNDASIIAQSVRIRDRKVSGKIDRRKGPFRRKRTPHFPSTNRNQDSSNFNWKVSGMSSAMNSEARDFWGHSNMGFGRKKRNKKRNELKHSSLHSVAFAASTSVTEECSNAVAIDRETDVISLSDEEGSNDMKAGTEFALLEQDGDFSKQLGTPLLVKKEVPKCLTVSDELGRRRLLGSTICGRTDNTNIREHSAVSRKNSSAEKMDNYNGFCGKTEAVPELVGSIKLINTAGSNLIAGNSKQIKVDGKVCNENKYVPIQVPLRDDPLLIRKNFFDELNLLSGTREFVRNGKIELKIDKPEGENFIHLALFECCGPLEDPKHVSRGGYKICASAILHRNTSVEVMRRALIDLAEELERISRNSFNSGEILRYPVNKYSLPYLQKQHIYPLKEMSVHFPRAVYYCRLCQYHICSVSQAVTHFLSRQHIDNREKEDSLEKLRCLPEPTKQQMFKIDQVIRESYVFTRLTDAQYEVGSQIAKLLSHFLRSGTQKNFSVALYGSYLTRLATPRSNLNLVLNFPQEYSLGRALSQVTEVLNNMVLEEDFTVRSITPDFQRPDPSIHCIVNSVAVVISTSCIQQQRSTQLINFYCSICSQFRILATVFRSWAEVCSLTNIQLGGLPKLAFDILLIYYLQRKGLLPFVFEMLNEEEILLLDSESLQFERQVDNINAGFVSGSEEWNFGELWIGLFRYYAVQHPVEELIQIRWKKRHLLEDNTRRNKKHPFAPDHIMQPQQSINGYFSSCFLSTYIYFSLPRTTVCSLIPYSVIKPSTLYRNVKKKQRYGSRKTTVMTDSGTDKAAPSNDRQNSGSNDIDIKNTQMSKTQVAEAGINKHEVDALTKADLETLVQSWTNEDENGNSLASGKFRELTVSDCADSHLDVSTSYNDLQGDDANETYCDNNVPSTSQQHNFSELSSEKEQLSRLASASILKIRFHDYDDMSVRKLWLTLNNNEYNYSWSLDYFTGGLEPILRCTCCDVNGHLRKDCPELMIPRPKSFPPLTNAQKKIIDVVISNIFSTMRIRPYYVRNMSMLCHELEGYLRRFYRADCRLSLFGSAGNGFGLLGSDADICLQFRTRIRPGDIDSAEVIYKVAEVIRRMPGVIFVYEIPHAKVPIVKFRYCNRLEADVSLYNVLALENTRLLRTYSKIDVRIRMLGIMTKIWAKSCEIGNASKGSLSSYSYIIMLIHYLQRTNPPVAPFLQEIAPPGKCREPVIIDDCNVYFCSFEDLEWKIYNRSTVGELWISFLDYFGTKFDFTQEVIQIRQSQPLMKLDKGWQSRPIAIEDPFDLTHNLSSGVHSKTMVYIQKSFVQSREKFGTLSVPNSKLNHKSLVLYTSTLLSSCRVGNGPPLDRNCCYRCRRIGHFVTDCPLGMKNNKHR</sequence>
<comment type="cofactor">
    <cofactor evidence="2">
        <name>Mg(2+)</name>
        <dbReference type="ChEBI" id="CHEBI:18420"/>
    </cofactor>
</comment>
<evidence type="ECO:0000259" key="8">
    <source>
        <dbReference type="PROSITE" id="PS50158"/>
    </source>
</evidence>